<dbReference type="Pfam" id="PF12697">
    <property type="entry name" value="Abhydrolase_6"/>
    <property type="match status" value="1"/>
</dbReference>
<name>A0ABS5F9E8_9PROT</name>
<accession>A0ABS5F9E8</accession>
<evidence type="ECO:0000313" key="3">
    <source>
        <dbReference type="Proteomes" id="UP001196870"/>
    </source>
</evidence>
<sequence>MLAGAAGAAALAGFAPRPAAAQATVRNVVLVHGAWADGSCWMDVILRLQAAGFRTTAVQNPLTSLADDAAATRRALDLQDGPTVLVGHSWGGAVITEAGLHPKVASLVYVAARAPDAGEDFNALAARFPTAPVRAGIRVDSGYASLTEEAFVAHFAGDLDRARARALHAVQQPIAETLFAGRTTVAAWRSKPCSYAVSTEDQTTAPELERFLAERMRARTIALRSSHLSMISHPDEIAALITAAAGAG</sequence>
<dbReference type="Proteomes" id="UP001196870">
    <property type="component" value="Unassembled WGS sequence"/>
</dbReference>
<gene>
    <name evidence="2" type="ORF">GXW71_32750</name>
</gene>
<protein>
    <submittedName>
        <fullName evidence="2">Alpha/beta hydrolase</fullName>
    </submittedName>
</protein>
<dbReference type="InterPro" id="IPR052897">
    <property type="entry name" value="Sec-Metab_Biosynth_Hydrolase"/>
</dbReference>
<feature type="domain" description="AB hydrolase-1" evidence="1">
    <location>
        <begin position="28"/>
        <end position="239"/>
    </location>
</feature>
<keyword evidence="2" id="KW-0378">Hydrolase</keyword>
<dbReference type="Gene3D" id="3.40.50.1820">
    <property type="entry name" value="alpha/beta hydrolase"/>
    <property type="match status" value="1"/>
</dbReference>
<dbReference type="EMBL" id="JAAGBB010000086">
    <property type="protein sequence ID" value="MBR0669166.1"/>
    <property type="molecule type" value="Genomic_DNA"/>
</dbReference>
<comment type="caution">
    <text evidence="2">The sequence shown here is derived from an EMBL/GenBank/DDBJ whole genome shotgun (WGS) entry which is preliminary data.</text>
</comment>
<reference evidence="3" key="1">
    <citation type="journal article" date="2021" name="Syst. Appl. Microbiol.">
        <title>Roseomonas hellenica sp. nov., isolated from roots of wild-growing Alkanna tinctoria.</title>
        <authorList>
            <person name="Rat A."/>
            <person name="Naranjo H.D."/>
            <person name="Lebbe L."/>
            <person name="Cnockaert M."/>
            <person name="Krigas N."/>
            <person name="Grigoriadou K."/>
            <person name="Maloupa E."/>
            <person name="Willems A."/>
        </authorList>
    </citation>
    <scope>NUCLEOTIDE SEQUENCE [LARGE SCALE GENOMIC DNA]</scope>
    <source>
        <strain evidence="3">LMG 31523</strain>
    </source>
</reference>
<evidence type="ECO:0000259" key="1">
    <source>
        <dbReference type="Pfam" id="PF12697"/>
    </source>
</evidence>
<keyword evidence="3" id="KW-1185">Reference proteome</keyword>
<dbReference type="PANTHER" id="PTHR37017">
    <property type="entry name" value="AB HYDROLASE-1 DOMAIN-CONTAINING PROTEIN-RELATED"/>
    <property type="match status" value="1"/>
</dbReference>
<organism evidence="2 3">
    <name type="scientific">Plastoroseomonas hellenica</name>
    <dbReference type="NCBI Taxonomy" id="2687306"/>
    <lineage>
        <taxon>Bacteria</taxon>
        <taxon>Pseudomonadati</taxon>
        <taxon>Pseudomonadota</taxon>
        <taxon>Alphaproteobacteria</taxon>
        <taxon>Acetobacterales</taxon>
        <taxon>Acetobacteraceae</taxon>
        <taxon>Plastoroseomonas</taxon>
    </lineage>
</organism>
<proteinExistence type="predicted"/>
<dbReference type="InterPro" id="IPR029058">
    <property type="entry name" value="AB_hydrolase_fold"/>
</dbReference>
<dbReference type="PANTHER" id="PTHR37017:SF11">
    <property type="entry name" value="ESTERASE_LIPASE_THIOESTERASE DOMAIN-CONTAINING PROTEIN"/>
    <property type="match status" value="1"/>
</dbReference>
<dbReference type="GO" id="GO:0016787">
    <property type="term" value="F:hydrolase activity"/>
    <property type="evidence" value="ECO:0007669"/>
    <property type="project" value="UniProtKB-KW"/>
</dbReference>
<dbReference type="SUPFAM" id="SSF53474">
    <property type="entry name" value="alpha/beta-Hydrolases"/>
    <property type="match status" value="1"/>
</dbReference>
<evidence type="ECO:0000313" key="2">
    <source>
        <dbReference type="EMBL" id="MBR0669166.1"/>
    </source>
</evidence>
<dbReference type="InterPro" id="IPR000073">
    <property type="entry name" value="AB_hydrolase_1"/>
</dbReference>